<dbReference type="Gene3D" id="1.10.260.40">
    <property type="entry name" value="lambda repressor-like DNA-binding domains"/>
    <property type="match status" value="1"/>
</dbReference>
<evidence type="ECO:0000313" key="2">
    <source>
        <dbReference type="EMBL" id="PZR10479.1"/>
    </source>
</evidence>
<dbReference type="PROSITE" id="PS50943">
    <property type="entry name" value="HTH_CROC1"/>
    <property type="match status" value="1"/>
</dbReference>
<sequence>MNAGFGGLLKSLRTSRRVSQMQLSFDAEVSTRHLSFLETGKAHPSREMVLVLGSALDLPLRDRNLLLESAGFTAAYKETSLAAPEMAELLHAMQIIIRGHDPFPAMVMDRRWNIIMGNGGFAAAHALFTQQQFEPYVMLPEPRPNLVTALADSYRPFIRNWDRVVLDVLPRVEREAQGNVEILSLCNELWRRSGLQKDRDFKARAALVLPVEIALGDQTARLFSTITTLGTPQDVTTQELRIEVFHPADDASRRLLAPLLTTGA</sequence>
<evidence type="ECO:0000259" key="1">
    <source>
        <dbReference type="PROSITE" id="PS50943"/>
    </source>
</evidence>
<evidence type="ECO:0000313" key="3">
    <source>
        <dbReference type="Proteomes" id="UP000249061"/>
    </source>
</evidence>
<dbReference type="Gene3D" id="3.30.450.180">
    <property type="match status" value="1"/>
</dbReference>
<reference evidence="2 3" key="1">
    <citation type="submission" date="2017-08" db="EMBL/GenBank/DDBJ databases">
        <title>Infants hospitalized years apart are colonized by the same room-sourced microbial strains.</title>
        <authorList>
            <person name="Brooks B."/>
            <person name="Olm M.R."/>
            <person name="Firek B.A."/>
            <person name="Baker R."/>
            <person name="Thomas B.C."/>
            <person name="Morowitz M.J."/>
            <person name="Banfield J.F."/>
        </authorList>
    </citation>
    <scope>NUCLEOTIDE SEQUENCE [LARGE SCALE GENOMIC DNA]</scope>
    <source>
        <strain evidence="2">S2_003_000_R2_14</strain>
    </source>
</reference>
<protein>
    <submittedName>
        <fullName evidence="2">Transcriptional regulator</fullName>
    </submittedName>
</protein>
<accession>A0A2W5T4R9</accession>
<proteinExistence type="predicted"/>
<dbReference type="Pfam" id="PF13560">
    <property type="entry name" value="HTH_31"/>
    <property type="match status" value="1"/>
</dbReference>
<dbReference type="EMBL" id="QFQP01000017">
    <property type="protein sequence ID" value="PZR10479.1"/>
    <property type="molecule type" value="Genomic_DNA"/>
</dbReference>
<dbReference type="InterPro" id="IPR041413">
    <property type="entry name" value="MLTR_LBD"/>
</dbReference>
<dbReference type="AlphaFoldDB" id="A0A2W5T4R9"/>
<gene>
    <name evidence="2" type="ORF">DI536_19740</name>
</gene>
<name>A0A2W5T4R9_9BACT</name>
<dbReference type="Proteomes" id="UP000249061">
    <property type="component" value="Unassembled WGS sequence"/>
</dbReference>
<dbReference type="Pfam" id="PF17765">
    <property type="entry name" value="MLTR_LBD"/>
    <property type="match status" value="1"/>
</dbReference>
<dbReference type="PANTHER" id="PTHR35010:SF4">
    <property type="entry name" value="BLL5781 PROTEIN"/>
    <property type="match status" value="1"/>
</dbReference>
<organism evidence="2 3">
    <name type="scientific">Archangium gephyra</name>
    <dbReference type="NCBI Taxonomy" id="48"/>
    <lineage>
        <taxon>Bacteria</taxon>
        <taxon>Pseudomonadati</taxon>
        <taxon>Myxococcota</taxon>
        <taxon>Myxococcia</taxon>
        <taxon>Myxococcales</taxon>
        <taxon>Cystobacterineae</taxon>
        <taxon>Archangiaceae</taxon>
        <taxon>Archangium</taxon>
    </lineage>
</organism>
<dbReference type="SUPFAM" id="SSF47413">
    <property type="entry name" value="lambda repressor-like DNA-binding domains"/>
    <property type="match status" value="1"/>
</dbReference>
<dbReference type="InterPro" id="IPR001387">
    <property type="entry name" value="Cro/C1-type_HTH"/>
</dbReference>
<dbReference type="PANTHER" id="PTHR35010">
    <property type="entry name" value="BLL4672 PROTEIN-RELATED"/>
    <property type="match status" value="1"/>
</dbReference>
<dbReference type="InterPro" id="IPR010982">
    <property type="entry name" value="Lambda_DNA-bd_dom_sf"/>
</dbReference>
<dbReference type="GO" id="GO:0003677">
    <property type="term" value="F:DNA binding"/>
    <property type="evidence" value="ECO:0007669"/>
    <property type="project" value="InterPro"/>
</dbReference>
<dbReference type="SMART" id="SM00530">
    <property type="entry name" value="HTH_XRE"/>
    <property type="match status" value="1"/>
</dbReference>
<comment type="caution">
    <text evidence="2">The sequence shown here is derived from an EMBL/GenBank/DDBJ whole genome shotgun (WGS) entry which is preliminary data.</text>
</comment>
<feature type="domain" description="HTH cro/C1-type" evidence="1">
    <location>
        <begin position="9"/>
        <end position="63"/>
    </location>
</feature>